<organism evidence="4 5">
    <name type="scientific">Dunaliella salina</name>
    <name type="common">Green alga</name>
    <name type="synonym">Protococcus salinus</name>
    <dbReference type="NCBI Taxonomy" id="3046"/>
    <lineage>
        <taxon>Eukaryota</taxon>
        <taxon>Viridiplantae</taxon>
        <taxon>Chlorophyta</taxon>
        <taxon>core chlorophytes</taxon>
        <taxon>Chlorophyceae</taxon>
        <taxon>CS clade</taxon>
        <taxon>Chlamydomonadales</taxon>
        <taxon>Dunaliellaceae</taxon>
        <taxon>Dunaliella</taxon>
    </lineage>
</organism>
<feature type="compositionally biased region" description="Polar residues" evidence="2">
    <location>
        <begin position="532"/>
        <end position="545"/>
    </location>
</feature>
<keyword evidence="1" id="KW-0175">Coiled coil</keyword>
<feature type="compositionally biased region" description="Low complexity" evidence="2">
    <location>
        <begin position="623"/>
        <end position="636"/>
    </location>
</feature>
<dbReference type="Proteomes" id="UP000815325">
    <property type="component" value="Unassembled WGS sequence"/>
</dbReference>
<evidence type="ECO:0000313" key="5">
    <source>
        <dbReference type="Proteomes" id="UP000815325"/>
    </source>
</evidence>
<feature type="signal peptide" evidence="3">
    <location>
        <begin position="1"/>
        <end position="42"/>
    </location>
</feature>
<feature type="region of interest" description="Disordered" evidence="2">
    <location>
        <begin position="616"/>
        <end position="661"/>
    </location>
</feature>
<protein>
    <submittedName>
        <fullName evidence="4">Uncharacterized protein</fullName>
    </submittedName>
</protein>
<feature type="region of interest" description="Disordered" evidence="2">
    <location>
        <begin position="138"/>
        <end position="263"/>
    </location>
</feature>
<evidence type="ECO:0000256" key="1">
    <source>
        <dbReference type="SAM" id="Coils"/>
    </source>
</evidence>
<feature type="compositionally biased region" description="Low complexity" evidence="2">
    <location>
        <begin position="57"/>
        <end position="72"/>
    </location>
</feature>
<feature type="compositionally biased region" description="Gly residues" evidence="2">
    <location>
        <begin position="309"/>
        <end position="320"/>
    </location>
</feature>
<feature type="region of interest" description="Disordered" evidence="2">
    <location>
        <begin position="308"/>
        <end position="376"/>
    </location>
</feature>
<dbReference type="EMBL" id="MU069644">
    <property type="protein sequence ID" value="KAF5836749.1"/>
    <property type="molecule type" value="Genomic_DNA"/>
</dbReference>
<comment type="caution">
    <text evidence="4">The sequence shown here is derived from an EMBL/GenBank/DDBJ whole genome shotgun (WGS) entry which is preliminary data.</text>
</comment>
<feature type="compositionally biased region" description="Low complexity" evidence="2">
    <location>
        <begin position="909"/>
        <end position="924"/>
    </location>
</feature>
<feature type="compositionally biased region" description="Low complexity" evidence="2">
    <location>
        <begin position="565"/>
        <end position="576"/>
    </location>
</feature>
<evidence type="ECO:0000313" key="4">
    <source>
        <dbReference type="EMBL" id="KAF5836749.1"/>
    </source>
</evidence>
<feature type="region of interest" description="Disordered" evidence="2">
    <location>
        <begin position="683"/>
        <end position="859"/>
    </location>
</feature>
<feature type="compositionally biased region" description="Polar residues" evidence="2">
    <location>
        <begin position="938"/>
        <end position="961"/>
    </location>
</feature>
<feature type="compositionally biased region" description="Low complexity" evidence="2">
    <location>
        <begin position="175"/>
        <end position="194"/>
    </location>
</feature>
<evidence type="ECO:0000256" key="2">
    <source>
        <dbReference type="SAM" id="MobiDB-lite"/>
    </source>
</evidence>
<feature type="region of interest" description="Disordered" evidence="2">
    <location>
        <begin position="525"/>
        <end position="595"/>
    </location>
</feature>
<accession>A0ABQ7GQ61</accession>
<name>A0ABQ7GQ61_DUNSA</name>
<feature type="compositionally biased region" description="Gly residues" evidence="2">
    <location>
        <begin position="234"/>
        <end position="250"/>
    </location>
</feature>
<keyword evidence="3" id="KW-0732">Signal</keyword>
<feature type="compositionally biased region" description="Low complexity" evidence="2">
    <location>
        <begin position="759"/>
        <end position="770"/>
    </location>
</feature>
<reference evidence="4" key="1">
    <citation type="submission" date="2017-08" db="EMBL/GenBank/DDBJ databases">
        <authorList>
            <person name="Polle J.E."/>
            <person name="Barry K."/>
            <person name="Cushman J."/>
            <person name="Schmutz J."/>
            <person name="Tran D."/>
            <person name="Hathwaick L.T."/>
            <person name="Yim W.C."/>
            <person name="Jenkins J."/>
            <person name="Mckie-Krisberg Z.M."/>
            <person name="Prochnik S."/>
            <person name="Lindquist E."/>
            <person name="Dockter R.B."/>
            <person name="Adam C."/>
            <person name="Molina H."/>
            <person name="Bunkerborg J."/>
            <person name="Jin E."/>
            <person name="Buchheim M."/>
            <person name="Magnuson J."/>
        </authorList>
    </citation>
    <scope>NUCLEOTIDE SEQUENCE</scope>
    <source>
        <strain evidence="4">CCAP 19/18</strain>
    </source>
</reference>
<feature type="compositionally biased region" description="Basic and acidic residues" evidence="2">
    <location>
        <begin position="846"/>
        <end position="859"/>
    </location>
</feature>
<feature type="compositionally biased region" description="Low complexity" evidence="2">
    <location>
        <begin position="82"/>
        <end position="91"/>
    </location>
</feature>
<feature type="compositionally biased region" description="Polar residues" evidence="2">
    <location>
        <begin position="807"/>
        <end position="817"/>
    </location>
</feature>
<feature type="compositionally biased region" description="Low complexity" evidence="2">
    <location>
        <begin position="645"/>
        <end position="661"/>
    </location>
</feature>
<feature type="compositionally biased region" description="Low complexity" evidence="2">
    <location>
        <begin position="963"/>
        <end position="985"/>
    </location>
</feature>
<feature type="compositionally biased region" description="Low complexity" evidence="2">
    <location>
        <begin position="691"/>
        <end position="700"/>
    </location>
</feature>
<feature type="compositionally biased region" description="Low complexity" evidence="2">
    <location>
        <begin position="725"/>
        <end position="747"/>
    </location>
</feature>
<feature type="region of interest" description="Disordered" evidence="2">
    <location>
        <begin position="45"/>
        <end position="103"/>
    </location>
</feature>
<feature type="chain" id="PRO_5047244514" evidence="3">
    <location>
        <begin position="43"/>
        <end position="1012"/>
    </location>
</feature>
<feature type="region of interest" description="Disordered" evidence="2">
    <location>
        <begin position="904"/>
        <end position="985"/>
    </location>
</feature>
<proteinExistence type="predicted"/>
<gene>
    <name evidence="4" type="ORF">DUNSADRAFT_5439</name>
</gene>
<sequence>MFPLISAVAAACGDCHAAQHAQRDSSACSPSFLLLLLSAVTALKDSAPSPKNRPGELPLRSPRTSPLSLRSPIAGARASATPAQAPMASPDASPPPEAGPSLAWPEITLKPAGLAAALSTPIHSWFTNPTFHEPLQTLHSPGGVLPTSDGGGWQREGDASGDRQLFGGTLGGGAAAWLGGAAQPQAPQTPEPQEGGTGAPSVRGWQPMGGPGQGTTWDPPGSFAFPSAQPVQPPGGGAQAGSGGVAGGDYTGSSQAGTADGGAAREAQRVAALTDSFLRGGWEFADGMASDRAAAGMGAVGDGWQDVGIRGGHAGSGGGEAEAEGLSESQVEPSLHVGVAGDGDAAEDHEPWGSHGTVVTAEGGDAPGEGAWLPGATSREIGQGVMRDWGREDAVAGGVGEQDGGRGREEGGALQGVSSWVPGQQEQHLQQPHLPPALPQQQQLLATLQRQLEEMRARLEQVDRQAEHVRAHAERSAMESEALHAQRAAALEALQARTTVLEGRVRYLECELQVCVRRGEYDPHSHLPLASQGPQLVEGSSSPSEGTKERAALHSLSPMGRHNASLSSQQQQDLLSPNPVQSTPRRAEPAAWTEPSLMTSISRSAPHNTYTLNIYPHPPPPTANSATARTEAAATKHTPRPPATPSLHSVPSLLPSASLASPQGPVAMQAFRHTGSTAARQLWQGNSQSHTSSTSAAAAPAPAPTPPLRGSMRQPQVWQHHDQQQTHQQQRGSTSGSSVGASMGGSSIAPPVTPSLLAPMPSFSFQPSMPEHGTMHAEQPLPPHIAPPAAATHTADQQAGVHRELQRSASQSPSLPSNPHLMRDGAGLHGADRAGLHGANRAGLHGADRSGLHGTDEAGLHGSDGAGLYGSDGAGLHGLGLEASGPRVTLGGSMPATWADQSSIVGTLSGPAPADASSPPSAASEHSHGASMPPASFLQRQGQQQLCTPSTATPDTSSIQRPASMPSAAAGTSGTARTSHSSTSDLISSLYSRYTEAQSFLTALKSSKRTAA</sequence>
<keyword evidence="5" id="KW-1185">Reference proteome</keyword>
<evidence type="ECO:0000256" key="3">
    <source>
        <dbReference type="SAM" id="SignalP"/>
    </source>
</evidence>
<feature type="coiled-coil region" evidence="1">
    <location>
        <begin position="438"/>
        <end position="472"/>
    </location>
</feature>